<dbReference type="InterPro" id="IPR012668">
    <property type="entry name" value="CHP02466"/>
</dbReference>
<keyword evidence="12" id="KW-0282">Flagellum</keyword>
<dbReference type="InterPro" id="IPR024977">
    <property type="entry name" value="Apc4-like_WD40_dom"/>
</dbReference>
<evidence type="ECO:0000313" key="12">
    <source>
        <dbReference type="EMBL" id="CAL4760162.1"/>
    </source>
</evidence>
<feature type="compositionally biased region" description="Basic and acidic residues" evidence="7">
    <location>
        <begin position="153"/>
        <end position="167"/>
    </location>
</feature>
<evidence type="ECO:0000259" key="9">
    <source>
        <dbReference type="Pfam" id="PF12894"/>
    </source>
</evidence>
<dbReference type="PANTHER" id="PTHR13720">
    <property type="entry name" value="WD-40 REPEAT PROTEIN"/>
    <property type="match status" value="1"/>
</dbReference>
<feature type="transmembrane region" description="Helical" evidence="8">
    <location>
        <begin position="2004"/>
        <end position="2024"/>
    </location>
</feature>
<dbReference type="InterPro" id="IPR015943">
    <property type="entry name" value="WD40/YVTN_repeat-like_dom_sf"/>
</dbReference>
<comment type="caution">
    <text evidence="10">The sequence shown here is derived from an EMBL/GenBank/DDBJ whole genome shotgun (WGS) entry which is preliminary data.</text>
</comment>
<feature type="compositionally biased region" description="Polar residues" evidence="7">
    <location>
        <begin position="141"/>
        <end position="152"/>
    </location>
</feature>
<keyword evidence="12" id="KW-0969">Cilium</keyword>
<keyword evidence="8" id="KW-1133">Transmembrane helix</keyword>
<feature type="coiled-coil region" evidence="6">
    <location>
        <begin position="1279"/>
        <end position="1341"/>
    </location>
</feature>
<evidence type="ECO:0000256" key="4">
    <source>
        <dbReference type="ARBA" id="ARBA00023273"/>
    </source>
</evidence>
<feature type="transmembrane region" description="Helical" evidence="8">
    <location>
        <begin position="1920"/>
        <end position="1940"/>
    </location>
</feature>
<dbReference type="GO" id="GO:0031514">
    <property type="term" value="C:motile cilium"/>
    <property type="evidence" value="ECO:0007669"/>
    <property type="project" value="TreeGrafter"/>
</dbReference>
<reference evidence="10" key="1">
    <citation type="submission" date="2022-10" db="EMBL/GenBank/DDBJ databases">
        <authorList>
            <person name="Chen Y."/>
            <person name="Dougan E. K."/>
            <person name="Chan C."/>
            <person name="Rhodes N."/>
            <person name="Thang M."/>
        </authorList>
    </citation>
    <scope>NUCLEOTIDE SEQUENCE</scope>
</reference>
<dbReference type="PANTHER" id="PTHR13720:SF13">
    <property type="entry name" value="CILIA- AND FLAGELLA-ASSOCIATED PROTEIN 251"/>
    <property type="match status" value="1"/>
</dbReference>
<evidence type="ECO:0000256" key="5">
    <source>
        <dbReference type="ARBA" id="ARBA00040994"/>
    </source>
</evidence>
<evidence type="ECO:0000313" key="10">
    <source>
        <dbReference type="EMBL" id="CAI3972850.1"/>
    </source>
</evidence>
<evidence type="ECO:0000256" key="3">
    <source>
        <dbReference type="ARBA" id="ARBA00022737"/>
    </source>
</evidence>
<keyword evidence="13" id="KW-1185">Reference proteome</keyword>
<dbReference type="InterPro" id="IPR011992">
    <property type="entry name" value="EF-hand-dom_pair"/>
</dbReference>
<evidence type="ECO:0000313" key="13">
    <source>
        <dbReference type="Proteomes" id="UP001152797"/>
    </source>
</evidence>
<evidence type="ECO:0000256" key="2">
    <source>
        <dbReference type="ARBA" id="ARBA00022574"/>
    </source>
</evidence>
<feature type="transmembrane region" description="Helical" evidence="8">
    <location>
        <begin position="1742"/>
        <end position="1762"/>
    </location>
</feature>
<feature type="transmembrane region" description="Helical" evidence="8">
    <location>
        <begin position="1846"/>
        <end position="1865"/>
    </location>
</feature>
<keyword evidence="8" id="KW-0472">Membrane</keyword>
<dbReference type="InterPro" id="IPR050630">
    <property type="entry name" value="WD_repeat_EMAP"/>
</dbReference>
<dbReference type="InterPro" id="IPR001680">
    <property type="entry name" value="WD40_rpt"/>
</dbReference>
<feature type="region of interest" description="Disordered" evidence="7">
    <location>
        <begin position="141"/>
        <end position="167"/>
    </location>
</feature>
<dbReference type="SUPFAM" id="SSF50978">
    <property type="entry name" value="WD40 repeat-like"/>
    <property type="match status" value="1"/>
</dbReference>
<dbReference type="EMBL" id="CAMXCT030000038">
    <property type="protein sequence ID" value="CAL4760162.1"/>
    <property type="molecule type" value="Genomic_DNA"/>
</dbReference>
<feature type="region of interest" description="Disordered" evidence="7">
    <location>
        <begin position="1342"/>
        <end position="1417"/>
    </location>
</feature>
<keyword evidence="6" id="KW-0175">Coiled coil</keyword>
<feature type="domain" description="Anaphase-promoting complex subunit 4-like WD40" evidence="9">
    <location>
        <begin position="458"/>
        <end position="505"/>
    </location>
</feature>
<keyword evidence="4" id="KW-0966">Cell projection</keyword>
<keyword evidence="2" id="KW-0853">WD repeat</keyword>
<gene>
    <name evidence="10" type="ORF">C1SCF055_LOCUS1393</name>
</gene>
<feature type="transmembrane region" description="Helical" evidence="8">
    <location>
        <begin position="1885"/>
        <end position="1908"/>
    </location>
</feature>
<dbReference type="Gene3D" id="1.10.238.10">
    <property type="entry name" value="EF-hand"/>
    <property type="match status" value="1"/>
</dbReference>
<feature type="compositionally biased region" description="Polar residues" evidence="7">
    <location>
        <begin position="1348"/>
        <end position="1373"/>
    </location>
</feature>
<dbReference type="Gene3D" id="2.130.10.10">
    <property type="entry name" value="YVTN repeat-like/Quinoprotein amine dehydrogenase"/>
    <property type="match status" value="2"/>
</dbReference>
<accession>A0A9P1BHY6</accession>
<dbReference type="Pfam" id="PF13759">
    <property type="entry name" value="2OG-FeII_Oxy_5"/>
    <property type="match status" value="1"/>
</dbReference>
<evidence type="ECO:0000256" key="8">
    <source>
        <dbReference type="SAM" id="Phobius"/>
    </source>
</evidence>
<dbReference type="EMBL" id="CAMXCT020000038">
    <property type="protein sequence ID" value="CAL1126225.1"/>
    <property type="molecule type" value="Genomic_DNA"/>
</dbReference>
<dbReference type="InterPro" id="IPR019775">
    <property type="entry name" value="WD40_repeat_CS"/>
</dbReference>
<proteinExistence type="predicted"/>
<evidence type="ECO:0000256" key="1">
    <source>
        <dbReference type="ARBA" id="ARBA00004138"/>
    </source>
</evidence>
<feature type="transmembrane region" description="Helical" evidence="8">
    <location>
        <begin position="1946"/>
        <end position="1967"/>
    </location>
</feature>
<protein>
    <recommendedName>
        <fullName evidence="5">Cilia- and flagella-associated protein 251</fullName>
    </recommendedName>
</protein>
<organism evidence="10">
    <name type="scientific">Cladocopium goreaui</name>
    <dbReference type="NCBI Taxonomy" id="2562237"/>
    <lineage>
        <taxon>Eukaryota</taxon>
        <taxon>Sar</taxon>
        <taxon>Alveolata</taxon>
        <taxon>Dinophyceae</taxon>
        <taxon>Suessiales</taxon>
        <taxon>Symbiodiniaceae</taxon>
        <taxon>Cladocopium</taxon>
    </lineage>
</organism>
<dbReference type="Pfam" id="PF12894">
    <property type="entry name" value="ANAPC4_WD40"/>
    <property type="match status" value="1"/>
</dbReference>
<feature type="transmembrane region" description="Helical" evidence="8">
    <location>
        <begin position="1686"/>
        <end position="1706"/>
    </location>
</feature>
<evidence type="ECO:0000313" key="11">
    <source>
        <dbReference type="EMBL" id="CAL1126225.1"/>
    </source>
</evidence>
<dbReference type="Proteomes" id="UP001152797">
    <property type="component" value="Unassembled WGS sequence"/>
</dbReference>
<dbReference type="NCBIfam" id="TIGR02466">
    <property type="entry name" value="TIGR02466 family protein"/>
    <property type="match status" value="1"/>
</dbReference>
<feature type="transmembrane region" description="Helical" evidence="8">
    <location>
        <begin position="1774"/>
        <end position="1795"/>
    </location>
</feature>
<keyword evidence="8" id="KW-0812">Transmembrane</keyword>
<name>A0A9P1BHY6_9DINO</name>
<dbReference type="PROSITE" id="PS00678">
    <property type="entry name" value="WD_REPEATS_1"/>
    <property type="match status" value="1"/>
</dbReference>
<dbReference type="SUPFAM" id="SSF50960">
    <property type="entry name" value="TolB, C-terminal domain"/>
    <property type="match status" value="1"/>
</dbReference>
<dbReference type="SMART" id="SM00320">
    <property type="entry name" value="WD40"/>
    <property type="match status" value="7"/>
</dbReference>
<evidence type="ECO:0000256" key="7">
    <source>
        <dbReference type="SAM" id="MobiDB-lite"/>
    </source>
</evidence>
<keyword evidence="3" id="KW-0677">Repeat</keyword>
<dbReference type="EMBL" id="CAMXCT010000038">
    <property type="protein sequence ID" value="CAI3972850.1"/>
    <property type="molecule type" value="Genomic_DNA"/>
</dbReference>
<evidence type="ECO:0000256" key="6">
    <source>
        <dbReference type="SAM" id="Coils"/>
    </source>
</evidence>
<sequence>MESVDPSKMMPNSTSSSEPQALTLHWTLGINKDVVAGVHNLSDAESSDMFYAAAHTGVIFDYNTGVQRLLQGHVNPISATAVSKDKKWIVTADTGPDSMMVVWERESGTPVKTFFNPHPYGVHALDIAPKLQYLVTLAAPTPSSDPNASQPEMSREGKSIQKDGEHGETADYQSISVWDWPSDHDGPICTAAVGTNDVQTCVLFNAWDTHEIATNGKRRVFFWTWDVEQPFQFYSPALAPRDFKQRIGDYTQTIFLPDSTQAATGTIDGDVVIWDLSLIVDGLSRPDERRAVKIIKLCPDISLNVLQVHEKARVVIGTADGAVRFYDYQFRVQAWFEDLLAGSVKSISFERHGEEDDFDPGISSVGVEDDFKCPNFLVSTGSALVVLVESKLFYELSPENRRGRLVLQGLDSPVHGLCCHPQLPLVAVCGYSGFLHMWNYNTRSLHLVKIFEKLVPHILQFSPDGKLLAVGFTNGHCKLLKSTDLSEVVSFRDSRDCVTHIAFSSDSSHLALAHADRSLCLYRYAHRPNDKNFPMEWMYSAKHKSHWRPIVGLCFAVPEPGKQQRLFSVGEDRRLVEYSVKSSEFGGLQVVSPDTVVEQEARPTGCMWYPYCGGKGDNQKVLTMNDEYKFKIWNTVNRSCRKTALAPTYGGPITRMTPVYAEADGEEQFMLYATHEKVLGLVQLPLDGNPNKCMGLIAHPGQIASISVDYQGQYAFTCGGSDLTVNQWLIDPQPVANASVMGGGGIEPFVKLLDGGEDGAFFCDMKDYFYYSQIRSQDENTTKARVLDGMIPVEEIPHLMCALGYFPTQLEITNMTNEVKYSKFAETSEYVDRIGFDDLVKLYVNHRPVFAVGPEQIKQAFDALKRHEPGPLSREAFLNLLTSHGEKTSLEELERCFEALVGDSAINRVLDEEVEAFDFAHNVLGLAEAEADESQEANVAQAECSEWAGNTTLAFSTVAAQARHMQPEVVTSGRMATLRRAKAPQLLLPSMWGTPGLGTATEAMNLHGPLQQPLSAPSVALVLLALHGASFVGRWPTWTWRRMRRHAGPGGVLPDGRLRDAYGMDMSMEGREGVLRLFPSPIYRKRLRSDGSELKALNEEIAVNFKRLMVRDEKGIEWSKTHYAGGYTSYFSLPALQKWVPPIQKLEEWLEPHIQEFRKEAGLREPQLFMTDCWANVMGQGTEHSFHQHNRSTISGTYYVQTPRKCSSLLFEDPRLDRTVAKQERQIIECPAIAGFVVLFESWQRHTVPPNAGDDERMSVSFNYHWRYEEPTTVSSMSREELLQLVGKLQEALSEAQKQVEQGRLSCEAKDEKMHQLIYERNAMQAERDEARHELESLRTQHGVAHRSASQTSLPSAPQSMVVSPGLQPSSSAKCIKPDAALPPVPNSWQPPQSARDGKCISPVSPVSGGPEETEDGDMFPGPDFSGSYRAFGPMATVPQVPAVPPNPGRGAEKLVDILVTVPRANGPEDLDMSNYEHFKETLTYVDADFVPFGGLPGCLPTRDASPVQDSDIGECLRAICPSVIGRYCGRRPPGAAAVLSAEALGFQGVAMAAGYAVRQIRSGARKLKLMTGSRGSNVSCYCVQIICTPIERSTMAEKDVLSFAAATQLVMLLVLSWSTASHLAWSGPKEGALSAAGLPSRVVKGEELQDMMPMEPLWDILLPLISLAVGTSLGALGMQITLGMTFVQPLLLLLLPSFLTILESFHERLLAWHLGGIFGQPMLVAQVAIAHAERHEGAGCLKAFGVLVGIYTLGAVLGGLIRSLLQMLPWPYAHQACAQLLILFLVVGNLMTIWHNGHMLGHHEEHTPLLSERKNLKVFKERCSKFLVSEVQRGLRSFSSSSRHLAARAALLLGLTCIMGPAPLPALDLLTFTLHPSRAANGALAVFWFDLVGSISYAFLVPMLDILGDPARRLRGLDLFYYPCFGSLMLAFFAANFHFTTAMKVSVTAGLLLSSCCAVVSAVLTADMSEKAPHLADVGVRLAWGLLCGSMAQYIGAQLGQALFLWNSWSAVCGSAYICVWLARRWTYQALETSS</sequence>
<reference evidence="11" key="2">
    <citation type="submission" date="2024-04" db="EMBL/GenBank/DDBJ databases">
        <authorList>
            <person name="Chen Y."/>
            <person name="Shah S."/>
            <person name="Dougan E. K."/>
            <person name="Thang M."/>
            <person name="Chan C."/>
        </authorList>
    </citation>
    <scope>NUCLEOTIDE SEQUENCE [LARGE SCALE GENOMIC DNA]</scope>
</reference>
<feature type="transmembrane region" description="Helical" evidence="8">
    <location>
        <begin position="1712"/>
        <end position="1730"/>
    </location>
</feature>
<dbReference type="OrthoDB" id="4899631at2759"/>
<dbReference type="InterPro" id="IPR036322">
    <property type="entry name" value="WD40_repeat_dom_sf"/>
</dbReference>
<dbReference type="Gene3D" id="2.60.120.620">
    <property type="entry name" value="q2cbj1_9rhob like domain"/>
    <property type="match status" value="1"/>
</dbReference>
<dbReference type="SUPFAM" id="SSF47473">
    <property type="entry name" value="EF-hand"/>
    <property type="match status" value="1"/>
</dbReference>
<comment type="subcellular location">
    <subcellularLocation>
        <location evidence="1">Cell projection</location>
        <location evidence="1">Cilium</location>
    </subcellularLocation>
</comment>